<dbReference type="RefSeq" id="WP_029331532.1">
    <property type="nucleotide sequence ID" value="NZ_LR732311.1"/>
</dbReference>
<keyword evidence="3" id="KW-1185">Reference proteome</keyword>
<evidence type="ECO:0000256" key="1">
    <source>
        <dbReference type="HAMAP-Rule" id="MF_01851"/>
    </source>
</evidence>
<dbReference type="Proteomes" id="UP000439752">
    <property type="component" value="Unassembled WGS sequence"/>
</dbReference>
<dbReference type="Gene3D" id="3.30.930.20">
    <property type="entry name" value="Protein of unknown function DUF1054"/>
    <property type="match status" value="1"/>
</dbReference>
<reference evidence="2 3" key="1">
    <citation type="submission" date="2019-10" db="EMBL/GenBank/DDBJ databases">
        <authorList>
            <person name="Karimi E."/>
        </authorList>
    </citation>
    <scope>NUCLEOTIDE SEQUENCE [LARGE SCALE GENOMIC DNA]</scope>
    <source>
        <strain evidence="2">Exiguobacterium sp. 9Y</strain>
    </source>
</reference>
<dbReference type="SUPFAM" id="SSF142913">
    <property type="entry name" value="YktB/PF0168-like"/>
    <property type="match status" value="1"/>
</dbReference>
<evidence type="ECO:0000313" key="3">
    <source>
        <dbReference type="Proteomes" id="UP000439752"/>
    </source>
</evidence>
<dbReference type="HAMAP" id="MF_01851">
    <property type="entry name" value="UPF0637"/>
    <property type="match status" value="1"/>
</dbReference>
<dbReference type="Pfam" id="PF06335">
    <property type="entry name" value="DUF1054"/>
    <property type="match status" value="1"/>
</dbReference>
<comment type="similarity">
    <text evidence="1">Belongs to the UPF0637 family.</text>
</comment>
<sequence length="202" mass="23713">MSTQFTKEAFEAFEIEGLENRMEAIRERIQPVFRQIGAEVSPDLTVNLAEDMYVHIAQHARRKVNPPNDTWMAFSPNKRGYKKHPHFQVGLFDDHLFIWLAYIYELPNKQQYATQLLEQQNLLQDLPEDFVISYDHMKKEAVRVTDANLEQGLVRFRDVKKAEFLIGRHVSAQKVSTMSHDALLELIRNTYDHLVPVYKKVK</sequence>
<gene>
    <name evidence="2" type="ORF">EXIGUO9Y_210041</name>
</gene>
<dbReference type="InterPro" id="IPR009403">
    <property type="entry name" value="UPF0637"/>
</dbReference>
<dbReference type="PIRSF" id="PIRSF021332">
    <property type="entry name" value="DUF1054"/>
    <property type="match status" value="1"/>
</dbReference>
<protein>
    <recommendedName>
        <fullName evidence="1">UPF0637 protein EXIGUO9Y_210041</fullName>
    </recommendedName>
</protein>
<proteinExistence type="inferred from homology"/>
<name>A0A653I8T3_9BACL</name>
<dbReference type="EMBL" id="CABWKQ010000014">
    <property type="protein sequence ID" value="VWX35151.1"/>
    <property type="molecule type" value="Genomic_DNA"/>
</dbReference>
<evidence type="ECO:0000313" key="2">
    <source>
        <dbReference type="EMBL" id="VWX35151.1"/>
    </source>
</evidence>
<dbReference type="InterPro" id="IPR053707">
    <property type="entry name" value="UPF0637_domain_sf"/>
</dbReference>
<accession>A0A653I8T3</accession>
<organism evidence="2 3">
    <name type="scientific">Exiguobacterium oxidotolerans</name>
    <dbReference type="NCBI Taxonomy" id="223958"/>
    <lineage>
        <taxon>Bacteria</taxon>
        <taxon>Bacillati</taxon>
        <taxon>Bacillota</taxon>
        <taxon>Bacilli</taxon>
        <taxon>Bacillales</taxon>
        <taxon>Bacillales Family XII. Incertae Sedis</taxon>
        <taxon>Exiguobacterium</taxon>
    </lineage>
</organism>
<dbReference type="AlphaFoldDB" id="A0A653I8T3"/>